<evidence type="ECO:0000256" key="3">
    <source>
        <dbReference type="PROSITE-ProRule" id="PRU00708"/>
    </source>
</evidence>
<feature type="repeat" description="PPR" evidence="3">
    <location>
        <begin position="276"/>
        <end position="310"/>
    </location>
</feature>
<dbReference type="PROSITE" id="PS51375">
    <property type="entry name" value="PPR"/>
    <property type="match status" value="13"/>
</dbReference>
<evidence type="ECO:0000313" key="4">
    <source>
        <dbReference type="EMBL" id="CAD5312623.1"/>
    </source>
</evidence>
<keyword evidence="2" id="KW-0677">Repeat</keyword>
<feature type="repeat" description="PPR" evidence="3">
    <location>
        <begin position="487"/>
        <end position="521"/>
    </location>
</feature>
<dbReference type="NCBIfam" id="TIGR00756">
    <property type="entry name" value="PPR"/>
    <property type="match status" value="11"/>
</dbReference>
<reference evidence="4 5" key="1">
    <citation type="submission" date="2020-09" db="EMBL/GenBank/DDBJ databases">
        <authorList>
            <person name="Ashkenazy H."/>
        </authorList>
    </citation>
    <scope>NUCLEOTIDE SEQUENCE [LARGE SCALE GENOMIC DNA]</scope>
    <source>
        <strain evidence="5">cv. Cdm-0</strain>
    </source>
</reference>
<proteinExistence type="inferred from homology"/>
<feature type="repeat" description="PPR" evidence="3">
    <location>
        <begin position="241"/>
        <end position="275"/>
    </location>
</feature>
<evidence type="ECO:0000313" key="5">
    <source>
        <dbReference type="Proteomes" id="UP000516314"/>
    </source>
</evidence>
<feature type="repeat" description="PPR" evidence="3">
    <location>
        <begin position="610"/>
        <end position="644"/>
    </location>
</feature>
<feature type="repeat" description="PPR" evidence="3">
    <location>
        <begin position="522"/>
        <end position="556"/>
    </location>
</feature>
<dbReference type="Proteomes" id="UP000516314">
    <property type="component" value="Chromosome 1"/>
</dbReference>
<dbReference type="PANTHER" id="PTHR47939">
    <property type="entry name" value="MEMBRANE-ASSOCIATED SALT-INDUCIBLE PROTEIN-LIKE"/>
    <property type="match status" value="1"/>
</dbReference>
<dbReference type="InterPro" id="IPR011990">
    <property type="entry name" value="TPR-like_helical_dom_sf"/>
</dbReference>
<dbReference type="Pfam" id="PF13041">
    <property type="entry name" value="PPR_2"/>
    <property type="match status" value="7"/>
</dbReference>
<feature type="repeat" description="PPR" evidence="3">
    <location>
        <begin position="311"/>
        <end position="345"/>
    </location>
</feature>
<evidence type="ECO:0000256" key="1">
    <source>
        <dbReference type="ARBA" id="ARBA00007626"/>
    </source>
</evidence>
<dbReference type="SUPFAM" id="SSF81901">
    <property type="entry name" value="HCP-like"/>
    <property type="match status" value="1"/>
</dbReference>
<dbReference type="Pfam" id="PF01535">
    <property type="entry name" value="PPR"/>
    <property type="match status" value="2"/>
</dbReference>
<comment type="similarity">
    <text evidence="1">Belongs to the PPR family. P subfamily.</text>
</comment>
<feature type="repeat" description="PPR" evidence="3">
    <location>
        <begin position="452"/>
        <end position="486"/>
    </location>
</feature>
<gene>
    <name evidence="4" type="ORF">AT9943_LOCUS1163</name>
</gene>
<name>A0A7G2DSK4_ARATH</name>
<sequence>MDDESLPTTNSTSDHRDFYKEILFGMKKIGFREFLHGYHFRGLVSELRHVHVEEIMDELMSESSDLSVWFFKELRDIYAFRHSSFSTLLVSHVLAGQRRFKELQVILEQLLQEEGTSSLFFCSGSASRLCELLSNSFRKWESTGLVWDMLLFLSSRLRMVDDSLYILKKMKDQNLNVSTQSYNSVLYHFRETDKMWDVYKEIKDKNEHTYSTVVDGLCRQQKLEDAVLFLRTSEWKDIGPSVVSFNSIMSGYCKLGFVDMAKSFFCTVLKCGLVPSVYSHNILINGLCLVGSIAEALELASDMNKHGVEPDSVTYNILAKGFHLLGMISGAWEVIRDMLDKGLSPDVITYTILLCGQCQLGNIDMGLVLLKDMLSRGFELNSIIPCSVMLSGLCKTGRIDEALSLFNQMKADGLSPDLVAYSIVIHGLCKLGKFDMALWLYDEMCDKRILPNSRTHGALLLGLCQKGMLLEARSLLDSLISSGETLDIVLYNIVIDGYAKSGCIEEALELFKVVIETGITPSVATFNSLIYGYCKTQNIAEARKILDVIKLYGLAPSVVSYTTLMDAYANCGNTKSIDELRREMKAEGIPPTNVTDSGTWNLKEQNVSLSKFAYTTLIKAHCVKGDPEMAVKLFHQLLHRGFNVSIRDYSAVINRLCRRHLVNESKFFFCLMLSQGISPDLDICEVMIKSDELLSWTIKWGLLPD</sequence>
<feature type="repeat" description="PPR" evidence="3">
    <location>
        <begin position="346"/>
        <end position="380"/>
    </location>
</feature>
<feature type="repeat" description="PPR" evidence="3">
    <location>
        <begin position="206"/>
        <end position="240"/>
    </location>
</feature>
<dbReference type="EMBL" id="LR881466">
    <property type="protein sequence ID" value="CAD5312623.1"/>
    <property type="molecule type" value="Genomic_DNA"/>
</dbReference>
<evidence type="ECO:0000256" key="2">
    <source>
        <dbReference type="ARBA" id="ARBA00022737"/>
    </source>
</evidence>
<feature type="repeat" description="PPR" evidence="3">
    <location>
        <begin position="417"/>
        <end position="451"/>
    </location>
</feature>
<accession>A0A7G2DSK4</accession>
<protein>
    <submittedName>
        <fullName evidence="4">(thale cress) hypothetical protein</fullName>
    </submittedName>
</protein>
<dbReference type="InterPro" id="IPR002885">
    <property type="entry name" value="PPR_rpt"/>
</dbReference>
<dbReference type="InterPro" id="IPR050667">
    <property type="entry name" value="PPR-containing_protein"/>
</dbReference>
<dbReference type="Gene3D" id="1.25.40.10">
    <property type="entry name" value="Tetratricopeptide repeat domain"/>
    <property type="match status" value="5"/>
</dbReference>
<dbReference type="AlphaFoldDB" id="A0A7G2DSK4"/>
<feature type="repeat" description="PPR" evidence="3">
    <location>
        <begin position="382"/>
        <end position="416"/>
    </location>
</feature>
<dbReference type="PANTHER" id="PTHR47939:SF13">
    <property type="entry name" value="OS03G0201400 PROTEIN"/>
    <property type="match status" value="1"/>
</dbReference>
<feature type="repeat" description="PPR" evidence="3">
    <location>
        <begin position="557"/>
        <end position="591"/>
    </location>
</feature>
<organism evidence="4 5">
    <name type="scientific">Arabidopsis thaliana</name>
    <name type="common">Mouse-ear cress</name>
    <dbReference type="NCBI Taxonomy" id="3702"/>
    <lineage>
        <taxon>Eukaryota</taxon>
        <taxon>Viridiplantae</taxon>
        <taxon>Streptophyta</taxon>
        <taxon>Embryophyta</taxon>
        <taxon>Tracheophyta</taxon>
        <taxon>Spermatophyta</taxon>
        <taxon>Magnoliopsida</taxon>
        <taxon>eudicotyledons</taxon>
        <taxon>Gunneridae</taxon>
        <taxon>Pentapetalae</taxon>
        <taxon>rosids</taxon>
        <taxon>malvids</taxon>
        <taxon>Brassicales</taxon>
        <taxon>Brassicaceae</taxon>
        <taxon>Camelineae</taxon>
        <taxon>Arabidopsis</taxon>
    </lineage>
</organism>
<feature type="repeat" description="PPR" evidence="3">
    <location>
        <begin position="645"/>
        <end position="679"/>
    </location>
</feature>